<protein>
    <submittedName>
        <fullName evidence="1">Uncharacterized protein</fullName>
    </submittedName>
</protein>
<proteinExistence type="predicted"/>
<evidence type="ECO:0000313" key="2">
    <source>
        <dbReference type="Proteomes" id="UP001433268"/>
    </source>
</evidence>
<reference evidence="1 2" key="1">
    <citation type="submission" date="2023-01" db="EMBL/GenBank/DDBJ databases">
        <title>Analysis of 21 Apiospora genomes using comparative genomics revels a genus with tremendous synthesis potential of carbohydrate active enzymes and secondary metabolites.</title>
        <authorList>
            <person name="Sorensen T."/>
        </authorList>
    </citation>
    <scope>NUCLEOTIDE SEQUENCE [LARGE SCALE GENOMIC DNA]</scope>
    <source>
        <strain evidence="1 2">CBS 114990</strain>
    </source>
</reference>
<dbReference type="RefSeq" id="XP_066670722.1">
    <property type="nucleotide sequence ID" value="XM_066807104.1"/>
</dbReference>
<evidence type="ECO:0000313" key="1">
    <source>
        <dbReference type="EMBL" id="KAK8087828.1"/>
    </source>
</evidence>
<accession>A0ABR1WXG3</accession>
<dbReference type="GeneID" id="92040164"/>
<dbReference type="Proteomes" id="UP001433268">
    <property type="component" value="Unassembled WGS sequence"/>
</dbReference>
<comment type="caution">
    <text evidence="1">The sequence shown here is derived from an EMBL/GenBank/DDBJ whole genome shotgun (WGS) entry which is preliminary data.</text>
</comment>
<gene>
    <name evidence="1" type="ORF">PG997_002789</name>
</gene>
<organism evidence="1 2">
    <name type="scientific">Apiospora hydei</name>
    <dbReference type="NCBI Taxonomy" id="1337664"/>
    <lineage>
        <taxon>Eukaryota</taxon>
        <taxon>Fungi</taxon>
        <taxon>Dikarya</taxon>
        <taxon>Ascomycota</taxon>
        <taxon>Pezizomycotina</taxon>
        <taxon>Sordariomycetes</taxon>
        <taxon>Xylariomycetidae</taxon>
        <taxon>Amphisphaeriales</taxon>
        <taxon>Apiosporaceae</taxon>
        <taxon>Apiospora</taxon>
    </lineage>
</organism>
<keyword evidence="2" id="KW-1185">Reference proteome</keyword>
<dbReference type="EMBL" id="JAQQWN010000004">
    <property type="protein sequence ID" value="KAK8087828.1"/>
    <property type="molecule type" value="Genomic_DNA"/>
</dbReference>
<sequence length="75" mass="8620">MHGWPDMESWVAHLSAADSFRSEWNMVYVLPLGLQEAVRLGEDVGMPYTWEQHHRATSSSFHRRTQQLGNSATCM</sequence>
<name>A0ABR1WXG3_9PEZI</name>